<keyword evidence="4" id="KW-1185">Reference proteome</keyword>
<organism evidence="3 4">
    <name type="scientific">Lithospermum erythrorhizon</name>
    <name type="common">Purple gromwell</name>
    <name type="synonym">Lithospermum officinale var. erythrorhizon</name>
    <dbReference type="NCBI Taxonomy" id="34254"/>
    <lineage>
        <taxon>Eukaryota</taxon>
        <taxon>Viridiplantae</taxon>
        <taxon>Streptophyta</taxon>
        <taxon>Embryophyta</taxon>
        <taxon>Tracheophyta</taxon>
        <taxon>Spermatophyta</taxon>
        <taxon>Magnoliopsida</taxon>
        <taxon>eudicotyledons</taxon>
        <taxon>Gunneridae</taxon>
        <taxon>Pentapetalae</taxon>
        <taxon>asterids</taxon>
        <taxon>lamiids</taxon>
        <taxon>Boraginales</taxon>
        <taxon>Boraginaceae</taxon>
        <taxon>Boraginoideae</taxon>
        <taxon>Lithospermeae</taxon>
        <taxon>Lithospermum</taxon>
    </lineage>
</organism>
<evidence type="ECO:0000259" key="2">
    <source>
        <dbReference type="Pfam" id="PF13966"/>
    </source>
</evidence>
<accession>A0AAV3PP06</accession>
<name>A0AAV3PP06_LITER</name>
<comment type="caution">
    <text evidence="3">The sequence shown here is derived from an EMBL/GenBank/DDBJ whole genome shotgun (WGS) entry which is preliminary data.</text>
</comment>
<evidence type="ECO:0000313" key="4">
    <source>
        <dbReference type="Proteomes" id="UP001454036"/>
    </source>
</evidence>
<proteinExistence type="predicted"/>
<evidence type="ECO:0000313" key="3">
    <source>
        <dbReference type="EMBL" id="GAA0153309.1"/>
    </source>
</evidence>
<keyword evidence="1" id="KW-0732">Signal</keyword>
<evidence type="ECO:0000256" key="1">
    <source>
        <dbReference type="SAM" id="SignalP"/>
    </source>
</evidence>
<feature type="domain" description="Reverse transcriptase zinc-binding" evidence="2">
    <location>
        <begin position="1"/>
        <end position="53"/>
    </location>
</feature>
<dbReference type="EMBL" id="BAABME010048617">
    <property type="protein sequence ID" value="GAA0153309.1"/>
    <property type="molecule type" value="Genomic_DNA"/>
</dbReference>
<dbReference type="Proteomes" id="UP001454036">
    <property type="component" value="Unassembled WGS sequence"/>
</dbReference>
<gene>
    <name evidence="3" type="ORF">LIER_44108</name>
</gene>
<dbReference type="InterPro" id="IPR026960">
    <property type="entry name" value="RVT-Znf"/>
</dbReference>
<feature type="chain" id="PRO_5043999669" description="Reverse transcriptase zinc-binding domain-containing protein" evidence="1">
    <location>
        <begin position="21"/>
        <end position="158"/>
    </location>
</feature>
<sequence>MSFLVWRLIMGWLPVDEVLCKRGIPIASRCVCCAQSKTLHHVFFSNPVASQIWSYFARLAGIKSEPLLTVQQALITWSLTVKEKGHIRQVLPVVILWALWDARNNKKHNNYTYTFECICQKITKVLSTLARPTMGHPKFWKGEQILAMHFAAAGQGVV</sequence>
<reference evidence="3 4" key="1">
    <citation type="submission" date="2024-01" db="EMBL/GenBank/DDBJ databases">
        <title>The complete chloroplast genome sequence of Lithospermum erythrorhizon: insights into the phylogenetic relationship among Boraginaceae species and the maternal lineages of purple gromwells.</title>
        <authorList>
            <person name="Okada T."/>
            <person name="Watanabe K."/>
        </authorList>
    </citation>
    <scope>NUCLEOTIDE SEQUENCE [LARGE SCALE GENOMIC DNA]</scope>
</reference>
<dbReference type="AlphaFoldDB" id="A0AAV3PP06"/>
<feature type="signal peptide" evidence="1">
    <location>
        <begin position="1"/>
        <end position="20"/>
    </location>
</feature>
<dbReference type="Pfam" id="PF13966">
    <property type="entry name" value="zf-RVT"/>
    <property type="match status" value="1"/>
</dbReference>
<protein>
    <recommendedName>
        <fullName evidence="2">Reverse transcriptase zinc-binding domain-containing protein</fullName>
    </recommendedName>
</protein>